<feature type="domain" description="Response regulatory" evidence="8">
    <location>
        <begin position="2"/>
        <end position="116"/>
    </location>
</feature>
<dbReference type="CDD" id="cd19934">
    <property type="entry name" value="REC_OmpR_EcPhoP-like"/>
    <property type="match status" value="1"/>
</dbReference>
<dbReference type="PROSITE" id="PS50110">
    <property type="entry name" value="RESPONSE_REGULATORY"/>
    <property type="match status" value="1"/>
</dbReference>
<evidence type="ECO:0000256" key="5">
    <source>
        <dbReference type="ARBA" id="ARBA00023163"/>
    </source>
</evidence>
<keyword evidence="11" id="KW-1185">Reference proteome</keyword>
<dbReference type="SMART" id="SM00862">
    <property type="entry name" value="Trans_reg_C"/>
    <property type="match status" value="1"/>
</dbReference>
<evidence type="ECO:0000259" key="9">
    <source>
        <dbReference type="PROSITE" id="PS51755"/>
    </source>
</evidence>
<dbReference type="SUPFAM" id="SSF52172">
    <property type="entry name" value="CheY-like"/>
    <property type="match status" value="1"/>
</dbReference>
<dbReference type="EMBL" id="JAMOIM010000010">
    <property type="protein sequence ID" value="MCW6509656.1"/>
    <property type="molecule type" value="Genomic_DNA"/>
</dbReference>
<evidence type="ECO:0000256" key="7">
    <source>
        <dbReference type="PROSITE-ProRule" id="PRU01091"/>
    </source>
</evidence>
<evidence type="ECO:0000259" key="8">
    <source>
        <dbReference type="PROSITE" id="PS50110"/>
    </source>
</evidence>
<dbReference type="InterPro" id="IPR001867">
    <property type="entry name" value="OmpR/PhoB-type_DNA-bd"/>
</dbReference>
<dbReference type="GO" id="GO:0005829">
    <property type="term" value="C:cytosol"/>
    <property type="evidence" value="ECO:0007669"/>
    <property type="project" value="TreeGrafter"/>
</dbReference>
<dbReference type="AlphaFoldDB" id="A0AA41YYK2"/>
<feature type="DNA-binding region" description="OmpR/PhoB-type" evidence="7">
    <location>
        <begin position="124"/>
        <end position="218"/>
    </location>
</feature>
<evidence type="ECO:0000313" key="10">
    <source>
        <dbReference type="EMBL" id="MCW6509656.1"/>
    </source>
</evidence>
<dbReference type="GO" id="GO:0032993">
    <property type="term" value="C:protein-DNA complex"/>
    <property type="evidence" value="ECO:0007669"/>
    <property type="project" value="TreeGrafter"/>
</dbReference>
<dbReference type="CDD" id="cd00383">
    <property type="entry name" value="trans_reg_C"/>
    <property type="match status" value="1"/>
</dbReference>
<dbReference type="SMART" id="SM00448">
    <property type="entry name" value="REC"/>
    <property type="match status" value="1"/>
</dbReference>
<dbReference type="Gene3D" id="1.10.10.10">
    <property type="entry name" value="Winged helix-like DNA-binding domain superfamily/Winged helix DNA-binding domain"/>
    <property type="match status" value="1"/>
</dbReference>
<keyword evidence="1 6" id="KW-0597">Phosphoprotein</keyword>
<dbReference type="InterPro" id="IPR036388">
    <property type="entry name" value="WH-like_DNA-bd_sf"/>
</dbReference>
<dbReference type="PROSITE" id="PS51755">
    <property type="entry name" value="OMPR_PHOB"/>
    <property type="match status" value="1"/>
</dbReference>
<accession>A0AA41YYK2</accession>
<dbReference type="Pfam" id="PF00486">
    <property type="entry name" value="Trans_reg_C"/>
    <property type="match status" value="1"/>
</dbReference>
<dbReference type="SUPFAM" id="SSF46894">
    <property type="entry name" value="C-terminal effector domain of the bipartite response regulators"/>
    <property type="match status" value="1"/>
</dbReference>
<evidence type="ECO:0000256" key="3">
    <source>
        <dbReference type="ARBA" id="ARBA00023015"/>
    </source>
</evidence>
<dbReference type="InterPro" id="IPR016032">
    <property type="entry name" value="Sig_transdc_resp-reg_C-effctor"/>
</dbReference>
<proteinExistence type="predicted"/>
<protein>
    <submittedName>
        <fullName evidence="10">Response regulator transcription factor</fullName>
    </submittedName>
</protein>
<dbReference type="Gene3D" id="3.40.50.2300">
    <property type="match status" value="1"/>
</dbReference>
<evidence type="ECO:0000256" key="2">
    <source>
        <dbReference type="ARBA" id="ARBA00023012"/>
    </source>
</evidence>
<evidence type="ECO:0000313" key="11">
    <source>
        <dbReference type="Proteomes" id="UP001165667"/>
    </source>
</evidence>
<dbReference type="GO" id="GO:0000156">
    <property type="term" value="F:phosphorelay response regulator activity"/>
    <property type="evidence" value="ECO:0007669"/>
    <property type="project" value="TreeGrafter"/>
</dbReference>
<feature type="modified residue" description="4-aspartylphosphate" evidence="6">
    <location>
        <position position="51"/>
    </location>
</feature>
<comment type="caution">
    <text evidence="10">The sequence shown here is derived from an EMBL/GenBank/DDBJ whole genome shotgun (WGS) entry which is preliminary data.</text>
</comment>
<sequence>MRILLVEDDPRIIRNVRTALEAASYAVDVVSDGESAWFEGDTQDYDAVILDLGLPKLDGLAVLARWREEGRNFPVLLLTARGAWAERVQGIDGGADDYLTKPFAMEELLARVRALTRRAAGRASAFLVAGPVTVDTRKMLASVDGAPVNLTTLEYRCLSFLMHHAGRVVAPTELMDHLYSHDHDRDLNAIEVLIGRLRRKIGVELIQTRRGFGYMIPDAAHA</sequence>
<dbReference type="FunFam" id="3.40.50.2300:FF:000002">
    <property type="entry name" value="DNA-binding response regulator PhoP"/>
    <property type="match status" value="1"/>
</dbReference>
<organism evidence="10 11">
    <name type="scientific">Lichenifustis flavocetrariae</name>
    <dbReference type="NCBI Taxonomy" id="2949735"/>
    <lineage>
        <taxon>Bacteria</taxon>
        <taxon>Pseudomonadati</taxon>
        <taxon>Pseudomonadota</taxon>
        <taxon>Alphaproteobacteria</taxon>
        <taxon>Hyphomicrobiales</taxon>
        <taxon>Lichenihabitantaceae</taxon>
        <taxon>Lichenifustis</taxon>
    </lineage>
</organism>
<dbReference type="GO" id="GO:0000976">
    <property type="term" value="F:transcription cis-regulatory region binding"/>
    <property type="evidence" value="ECO:0007669"/>
    <property type="project" value="TreeGrafter"/>
</dbReference>
<dbReference type="PANTHER" id="PTHR48111:SF37">
    <property type="entry name" value="RESPONSE REGULATOR PROTEIN CARR"/>
    <property type="match status" value="1"/>
</dbReference>
<dbReference type="RefSeq" id="WP_282586023.1">
    <property type="nucleotide sequence ID" value="NZ_JAMOIM010000010.1"/>
</dbReference>
<evidence type="ECO:0000256" key="6">
    <source>
        <dbReference type="PROSITE-ProRule" id="PRU00169"/>
    </source>
</evidence>
<gene>
    <name evidence="10" type="ORF">M8523_16685</name>
</gene>
<keyword evidence="2" id="KW-0902">Two-component regulatory system</keyword>
<keyword evidence="4 7" id="KW-0238">DNA-binding</keyword>
<evidence type="ECO:0000256" key="4">
    <source>
        <dbReference type="ARBA" id="ARBA00023125"/>
    </source>
</evidence>
<dbReference type="GO" id="GO:0006355">
    <property type="term" value="P:regulation of DNA-templated transcription"/>
    <property type="evidence" value="ECO:0007669"/>
    <property type="project" value="InterPro"/>
</dbReference>
<dbReference type="Pfam" id="PF00072">
    <property type="entry name" value="Response_reg"/>
    <property type="match status" value="1"/>
</dbReference>
<keyword evidence="5" id="KW-0804">Transcription</keyword>
<name>A0AA41YYK2_9HYPH</name>
<evidence type="ECO:0000256" key="1">
    <source>
        <dbReference type="ARBA" id="ARBA00022553"/>
    </source>
</evidence>
<dbReference type="InterPro" id="IPR039420">
    <property type="entry name" value="WalR-like"/>
</dbReference>
<dbReference type="Proteomes" id="UP001165667">
    <property type="component" value="Unassembled WGS sequence"/>
</dbReference>
<dbReference type="Gene3D" id="6.10.250.690">
    <property type="match status" value="1"/>
</dbReference>
<dbReference type="InterPro" id="IPR001789">
    <property type="entry name" value="Sig_transdc_resp-reg_receiver"/>
</dbReference>
<dbReference type="InterPro" id="IPR011006">
    <property type="entry name" value="CheY-like_superfamily"/>
</dbReference>
<feature type="domain" description="OmpR/PhoB-type" evidence="9">
    <location>
        <begin position="124"/>
        <end position="218"/>
    </location>
</feature>
<dbReference type="PANTHER" id="PTHR48111">
    <property type="entry name" value="REGULATOR OF RPOS"/>
    <property type="match status" value="1"/>
</dbReference>
<keyword evidence="3" id="KW-0805">Transcription regulation</keyword>
<reference evidence="10" key="1">
    <citation type="submission" date="2022-05" db="EMBL/GenBank/DDBJ databases">
        <authorList>
            <person name="Pankratov T."/>
        </authorList>
    </citation>
    <scope>NUCLEOTIDE SEQUENCE</scope>
    <source>
        <strain evidence="10">BP6-180914</strain>
    </source>
</reference>